<evidence type="ECO:0000313" key="1">
    <source>
        <dbReference type="EMBL" id="EKB45345.1"/>
    </source>
</evidence>
<dbReference type="Proteomes" id="UP000004738">
    <property type="component" value="Unassembled WGS sequence"/>
</dbReference>
<reference evidence="1 2" key="1">
    <citation type="journal article" date="2012" name="J. Bacteriol.">
        <title>Draft Genome Sequence of Bacillus isronensis Strain B3W22, Isolated from the Upper Atmosphere.</title>
        <authorList>
            <person name="Shivaji S."/>
            <person name="Ara S."/>
            <person name="Singh S.K."/>
            <person name="Bandi S."/>
            <person name="Singh A."/>
            <person name="Pinnaka A.K."/>
        </authorList>
    </citation>
    <scope>NUCLEOTIDE SEQUENCE [LARGE SCALE GENOMIC DNA]</scope>
    <source>
        <strain evidence="1 2">B3W22</strain>
    </source>
</reference>
<dbReference type="EMBL" id="AMCK01000008">
    <property type="protein sequence ID" value="EKB45345.1"/>
    <property type="molecule type" value="Genomic_DNA"/>
</dbReference>
<dbReference type="AlphaFoldDB" id="K1KML9"/>
<protein>
    <submittedName>
        <fullName evidence="1">Uncharacterized protein</fullName>
    </submittedName>
</protein>
<gene>
    <name evidence="1" type="ORF">B857_01943</name>
</gene>
<accession>K1KML9</accession>
<dbReference type="PATRIC" id="fig|1224748.3.peg.1925"/>
<comment type="caution">
    <text evidence="1">The sequence shown here is derived from an EMBL/GenBank/DDBJ whole genome shotgun (WGS) entry which is preliminary data.</text>
</comment>
<name>K1KML9_9BACL</name>
<organism evidence="1 2">
    <name type="scientific">Solibacillus isronensis B3W22</name>
    <dbReference type="NCBI Taxonomy" id="1224748"/>
    <lineage>
        <taxon>Bacteria</taxon>
        <taxon>Bacillati</taxon>
        <taxon>Bacillota</taxon>
        <taxon>Bacilli</taxon>
        <taxon>Bacillales</taxon>
        <taxon>Caryophanaceae</taxon>
        <taxon>Solibacillus</taxon>
    </lineage>
</organism>
<sequence length="36" mass="4403">MKLRPWTFDKDKEVVLKWLGNLENVNKQWRIQACTN</sequence>
<keyword evidence="2" id="KW-1185">Reference proteome</keyword>
<evidence type="ECO:0000313" key="2">
    <source>
        <dbReference type="Proteomes" id="UP000004738"/>
    </source>
</evidence>
<proteinExistence type="predicted"/>